<organism evidence="2 3">
    <name type="scientific">Trametes pubescens</name>
    <name type="common">White-rot fungus</name>
    <dbReference type="NCBI Taxonomy" id="154538"/>
    <lineage>
        <taxon>Eukaryota</taxon>
        <taxon>Fungi</taxon>
        <taxon>Dikarya</taxon>
        <taxon>Basidiomycota</taxon>
        <taxon>Agaricomycotina</taxon>
        <taxon>Agaricomycetes</taxon>
        <taxon>Polyporales</taxon>
        <taxon>Polyporaceae</taxon>
        <taxon>Trametes</taxon>
    </lineage>
</organism>
<feature type="compositionally biased region" description="Basic and acidic residues" evidence="1">
    <location>
        <begin position="13"/>
        <end position="22"/>
    </location>
</feature>
<reference evidence="2 3" key="1">
    <citation type="submission" date="2016-10" db="EMBL/GenBank/DDBJ databases">
        <title>Genome sequence of the basidiomycete white-rot fungus Trametes pubescens.</title>
        <authorList>
            <person name="Makela M.R."/>
            <person name="Granchi Z."/>
            <person name="Peng M."/>
            <person name="De Vries R.P."/>
            <person name="Grigoriev I."/>
            <person name="Riley R."/>
            <person name="Hilden K."/>
        </authorList>
    </citation>
    <scope>NUCLEOTIDE SEQUENCE [LARGE SCALE GENOMIC DNA]</scope>
    <source>
        <strain evidence="2 3">FBCC735</strain>
    </source>
</reference>
<dbReference type="EMBL" id="MNAD01000308">
    <property type="protein sequence ID" value="OJT14272.1"/>
    <property type="molecule type" value="Genomic_DNA"/>
</dbReference>
<protein>
    <submittedName>
        <fullName evidence="2">Uncharacterized protein</fullName>
    </submittedName>
</protein>
<dbReference type="OrthoDB" id="2758827at2759"/>
<dbReference type="Gene3D" id="6.10.250.2540">
    <property type="match status" value="1"/>
</dbReference>
<dbReference type="STRING" id="154538.A0A1M2W3D1"/>
<feature type="compositionally biased region" description="Polar residues" evidence="1">
    <location>
        <begin position="369"/>
        <end position="379"/>
    </location>
</feature>
<dbReference type="AlphaFoldDB" id="A0A1M2W3D1"/>
<feature type="compositionally biased region" description="Low complexity" evidence="1">
    <location>
        <begin position="285"/>
        <end position="295"/>
    </location>
</feature>
<feature type="region of interest" description="Disordered" evidence="1">
    <location>
        <begin position="1"/>
        <end position="22"/>
    </location>
</feature>
<evidence type="ECO:0000256" key="1">
    <source>
        <dbReference type="SAM" id="MobiDB-lite"/>
    </source>
</evidence>
<evidence type="ECO:0000313" key="2">
    <source>
        <dbReference type="EMBL" id="OJT14272.1"/>
    </source>
</evidence>
<proteinExistence type="predicted"/>
<evidence type="ECO:0000313" key="3">
    <source>
        <dbReference type="Proteomes" id="UP000184267"/>
    </source>
</evidence>
<dbReference type="Proteomes" id="UP000184267">
    <property type="component" value="Unassembled WGS sequence"/>
</dbReference>
<feature type="region of interest" description="Disordered" evidence="1">
    <location>
        <begin position="240"/>
        <end position="299"/>
    </location>
</feature>
<sequence>MASAPRNSEAEIDSDKLADRRAPPHIILRTLPSLSFATPTHSIRVQLSFQSPSQNKLLAMPEETVVDVLHAPEPRNSFGTPPQPYNPSTSGRTHLDILQERMATKDDLKELSRELNATIDRRGVVTNGQIVAISTAFKEFKNDTFAQFQGERKAFEEETKKALSGLALQNVNVTAQTESIKEDVSVLEKNMNKKFDKIDKKFDKIDKKFDNMDKRFDDIMAILLRIPGVDIPAERLATSASASDLSATTASGSSKRGSPVVFLHEGTPSPPDSLAHASFEPPSPSGLSPSSLKAPSLRHRISSSSFTKSIRGLRNRVSGALGTLKTAKRQIEGTIEDLDAATQMFGTEQELDDTLLQSPVEDESPVAGPSTQPETQTASKGKLRLELGQPIQRDRE</sequence>
<feature type="compositionally biased region" description="Low complexity" evidence="1">
    <location>
        <begin position="240"/>
        <end position="254"/>
    </location>
</feature>
<comment type="caution">
    <text evidence="2">The sequence shown here is derived from an EMBL/GenBank/DDBJ whole genome shotgun (WGS) entry which is preliminary data.</text>
</comment>
<dbReference type="OMA" id="HASFEPP"/>
<feature type="region of interest" description="Disordered" evidence="1">
    <location>
        <begin position="350"/>
        <end position="396"/>
    </location>
</feature>
<keyword evidence="3" id="KW-1185">Reference proteome</keyword>
<accession>A0A1M2W3D1</accession>
<gene>
    <name evidence="2" type="ORF">TRAPUB_9132</name>
</gene>
<name>A0A1M2W3D1_TRAPU</name>